<organism evidence="5 6">
    <name type="scientific">Elysia crispata</name>
    <name type="common">lettuce slug</name>
    <dbReference type="NCBI Taxonomy" id="231223"/>
    <lineage>
        <taxon>Eukaryota</taxon>
        <taxon>Metazoa</taxon>
        <taxon>Spiralia</taxon>
        <taxon>Lophotrochozoa</taxon>
        <taxon>Mollusca</taxon>
        <taxon>Gastropoda</taxon>
        <taxon>Heterobranchia</taxon>
        <taxon>Euthyneura</taxon>
        <taxon>Panpulmonata</taxon>
        <taxon>Sacoglossa</taxon>
        <taxon>Placobranchoidea</taxon>
        <taxon>Plakobranchidae</taxon>
        <taxon>Elysia</taxon>
    </lineage>
</organism>
<feature type="chain" id="PRO_5042268371" description="C3H1-type domain-containing protein" evidence="3">
    <location>
        <begin position="26"/>
        <end position="321"/>
    </location>
</feature>
<keyword evidence="3" id="KW-0732">Signal</keyword>
<keyword evidence="1" id="KW-0863">Zinc-finger</keyword>
<evidence type="ECO:0000256" key="1">
    <source>
        <dbReference type="PROSITE-ProRule" id="PRU00723"/>
    </source>
</evidence>
<name>A0AAE1EDN9_9GAST</name>
<evidence type="ECO:0000256" key="2">
    <source>
        <dbReference type="SAM" id="MobiDB-lite"/>
    </source>
</evidence>
<keyword evidence="1" id="KW-0862">Zinc</keyword>
<dbReference type="EMBL" id="JAWDGP010000188">
    <property type="protein sequence ID" value="KAK3803117.1"/>
    <property type="molecule type" value="Genomic_DNA"/>
</dbReference>
<dbReference type="InterPro" id="IPR000571">
    <property type="entry name" value="Znf_CCCH"/>
</dbReference>
<dbReference type="SUPFAM" id="SSF50199">
    <property type="entry name" value="Staphylococcal nuclease"/>
    <property type="match status" value="1"/>
</dbReference>
<proteinExistence type="predicted"/>
<dbReference type="PANTHER" id="PTHR16442:SF1">
    <property type="entry name" value="RING FINGER PROTEIN 17"/>
    <property type="match status" value="1"/>
</dbReference>
<keyword evidence="1" id="KW-0479">Metal-binding</keyword>
<keyword evidence="6" id="KW-1185">Reference proteome</keyword>
<feature type="region of interest" description="Disordered" evidence="2">
    <location>
        <begin position="293"/>
        <end position="321"/>
    </location>
</feature>
<gene>
    <name evidence="5" type="ORF">RRG08_028037</name>
</gene>
<dbReference type="PANTHER" id="PTHR16442">
    <property type="entry name" value="RING FINGER PROTEIN 17"/>
    <property type="match status" value="1"/>
</dbReference>
<feature type="zinc finger region" description="C3H1-type" evidence="1">
    <location>
        <begin position="30"/>
        <end position="58"/>
    </location>
</feature>
<evidence type="ECO:0000256" key="3">
    <source>
        <dbReference type="SAM" id="SignalP"/>
    </source>
</evidence>
<feature type="signal peptide" evidence="3">
    <location>
        <begin position="1"/>
        <end position="25"/>
    </location>
</feature>
<dbReference type="InterPro" id="IPR035437">
    <property type="entry name" value="SNase_OB-fold_sf"/>
</dbReference>
<dbReference type="Gene3D" id="2.40.50.90">
    <property type="match status" value="1"/>
</dbReference>
<evidence type="ECO:0000313" key="6">
    <source>
        <dbReference type="Proteomes" id="UP001283361"/>
    </source>
</evidence>
<evidence type="ECO:0000259" key="4">
    <source>
        <dbReference type="PROSITE" id="PS50103"/>
    </source>
</evidence>
<protein>
    <recommendedName>
        <fullName evidence="4">C3H1-type domain-containing protein</fullName>
    </recommendedName>
</protein>
<reference evidence="5" key="1">
    <citation type="journal article" date="2023" name="G3 (Bethesda)">
        <title>A reference genome for the long-term kleptoplast-retaining sea slug Elysia crispata morphotype clarki.</title>
        <authorList>
            <person name="Eastman K.E."/>
            <person name="Pendleton A.L."/>
            <person name="Shaikh M.A."/>
            <person name="Suttiyut T."/>
            <person name="Ogas R."/>
            <person name="Tomko P."/>
            <person name="Gavelis G."/>
            <person name="Widhalm J.R."/>
            <person name="Wisecaver J.H."/>
        </authorList>
    </citation>
    <scope>NUCLEOTIDE SEQUENCE</scope>
    <source>
        <strain evidence="5">ECLA1</strain>
    </source>
</reference>
<sequence>MPIDNWSIRVFSLSLLLLVWWRVEAGKTRKGGQRVCVFYNRHRGCFKGDTCPDLHVKISPDALNHDLASVRVFDEDQSSLLPREGTLVIVTVATVQTPTNFYVTLPWGRLTAQQVLGQTEAWRRFQAEENLEGLMENMQIFYAHQHYDGDLTVPALGEAMAAQVKGRWIRAKVIGLDVEKGLVQVASVDFGWIVWVKEVELRGLELRFLHLAPQAVACGLAAVTTPSDHVHQWEDSACKHFADFVFGKCLVAYISEREPSGRLRLILYDTSGLEDLDINQAMVDAGLARRVSAGQRSQSPAQRDSASLSSDQTDTFSLAPA</sequence>
<accession>A0AAE1EDN9</accession>
<dbReference type="Gene3D" id="2.30.30.140">
    <property type="match status" value="1"/>
</dbReference>
<evidence type="ECO:0000313" key="5">
    <source>
        <dbReference type="EMBL" id="KAK3803117.1"/>
    </source>
</evidence>
<dbReference type="Proteomes" id="UP001283361">
    <property type="component" value="Unassembled WGS sequence"/>
</dbReference>
<comment type="caution">
    <text evidence="5">The sequence shown here is derived from an EMBL/GenBank/DDBJ whole genome shotgun (WGS) entry which is preliminary data.</text>
</comment>
<dbReference type="SUPFAM" id="SSF63748">
    <property type="entry name" value="Tudor/PWWP/MBT"/>
    <property type="match status" value="1"/>
</dbReference>
<dbReference type="PROSITE" id="PS50103">
    <property type="entry name" value="ZF_C3H1"/>
    <property type="match status" value="1"/>
</dbReference>
<dbReference type="InterPro" id="IPR002999">
    <property type="entry name" value="Tudor"/>
</dbReference>
<dbReference type="Pfam" id="PF00567">
    <property type="entry name" value="TUDOR"/>
    <property type="match status" value="1"/>
</dbReference>
<feature type="compositionally biased region" description="Polar residues" evidence="2">
    <location>
        <begin position="294"/>
        <end position="321"/>
    </location>
</feature>
<dbReference type="AlphaFoldDB" id="A0AAE1EDN9"/>
<dbReference type="GO" id="GO:0008270">
    <property type="term" value="F:zinc ion binding"/>
    <property type="evidence" value="ECO:0007669"/>
    <property type="project" value="UniProtKB-KW"/>
</dbReference>
<feature type="domain" description="C3H1-type" evidence="4">
    <location>
        <begin position="30"/>
        <end position="58"/>
    </location>
</feature>